<gene>
    <name evidence="8" type="ORF">MSSIT_1754</name>
</gene>
<sequence length="1911" mass="215157">MIIILLTPNVYCLENTEASQDISPESSQVDSDSHEENNENTIESEEETSETISDPDSESVDEDTETVSADTISTATKASGDEAPLKDAKAYLSPNLENENNYFDTSLFTGSFVYSYPIETLKGRAGLEPEVSLTYSSATGSKGTYGSLGMGWSLNENCIIRDTRYTPENTNDDRFILVLDGSTYKLVYVEEDDSYHTETESFMKIEKSTTSSNSFGDYWILNIPDGTKYRFGYNTDSEQRNSVASRNYVSKWWLDLVEDVNGNQIKYTYLENPVSGEVGSTYLDSITYNDNHAVIDFEFTEKPRVFTIYEYSNKIIEKNLISSITVRNDETVLWKYDLDYETQQLKLHLKSITKTGLNNEEFQPTVFEYDSLTGGWQESDSWISPACLSGRDKGIRFVDVNGDGLEDLVQGYKDDLSRIRCSTWINTGDGWELNSSWEPPTYFRDYTHDTGARLADVNGDGLVDIIQHGTDISSAWLNTGVGWEQNNSWIPPLRFGWLKDYGVRVLDVNGDGLVDIIKGYKSGSRLYYDAYLNTGAGWIQDNSWNPPTYFTYESLDKGVQLADLNGDGLVDIAKLDSAWLNTGSGWEQDNSWASPVSLRSDRGVGLVDVNGDGLADILQSYYNDVGYTYDAWINTGNGWERDNSWNSPVLFASYGKGQGVRFADLNGDGLTDIVKAGYGDYYTWINTNTESTENYKTPGLLKKIQHPTGGSTAIKYEPSTLFDNTGEDSVSDLAMSMWVTSSVTRDNGITGTGSVVSTTDYTYKNGMQYFDPPEEIEFRGFGEVTVENEYSIVKHFFHQDNVLKGIEHHTEVRDKNGNLYSSLNMEYTAQEIYPDVNLILLDSESKTQFDGLVQNPSSSAGWSSFIEYNEYDDYGNPLSITDYGDVDTTGDGKYYHFGYANAVNPWILGKKTHEWVEDSDHVKKSESWYYYDETNDNSAISKGQLTKTVSWNNMGDNPNVLYDYDAYGNIIRITNPEGVSKDIEYDANHLYPVSIENVLGQKECYEFNDLGRITKITDSNSVSTEYTYDNLHRITKVIKPYDSLSSPSTEYIYYLDGAAPEMISTRTKDSSGENTYSTFDSTDSYDGFGQLIQKKYEGEDGWIIQNTAYNELGLVESAEVPHYSDQTGLSVTYEYDATGRPTVITNTDGTTLTYDYNLDDTTITNQNGVDKTLTSDVFGNIVKVYEFNEGETYVTSYSYDALNNLIEITPGFNDPQAPPSVYFTYDSLGRKVAMDDSDMGSWTYEYDLNGNLINQTDSRGVSTILSYDDLDRVTAIDYPNDEDISFTYDLEFNGTLSRVTKGPASSSYDYDLRYRVESETLTIDGTPYTTSYDYDSMDRVTGITYPNSEAVSLTYNAQTLLESVDGVIDDLDYNARNQITRKEYSNGVITTYTYDSQKLLLDRIYSAGLQDLNYDFDNVGNVLEIADNTQNTVKTYGYDDLDRLVSAYMSSNGTRIYQRDFVYDRYGRIEFVGTSSGDEIPGLVGTSYNEMPSHGMAPYEYAQTPFHAPATYVANNLVYDANGNLVDDEDFIYVYNDANQLSEVRYSANNSLVEKYWYDANGQRIKKQNSDGEFTYYINKFYEIDNGIATSYFFRDDERVAKETSESMEWYLSDHIGSTSLMVDETGLEVERTDYFPYGQVRSGGLEKYGFTGQENDADTGLMYYGARYYSPGYRVFVQPDTMLPDPYNPQALNRYSYALNNPVKYTDPSGHYVETAIDLAFLAMDINDIRTGNADKWTYIGLATDVVCAALPGVTGGRLGVQALEETVTHADNVGDLFKLLDKTADSVDTVVNGEKKAEKGFKVANNFIKLSDDVSIKPMEGLEKNPLENLEYTKKVMKQMEKGDYHNFPTEVDKYGNYGKVGRLKGGDGVLRTKVSIEGTYDGKNGVFEYIIEPDGTTCNHRLFKPYKN</sequence>
<dbReference type="GO" id="GO:0005576">
    <property type="term" value="C:extracellular region"/>
    <property type="evidence" value="ECO:0007669"/>
    <property type="project" value="UniProtKB-SubCell"/>
</dbReference>
<feature type="domain" description="Teneurin-like YD-shell" evidence="7">
    <location>
        <begin position="1515"/>
        <end position="1704"/>
    </location>
</feature>
<evidence type="ECO:0000256" key="2">
    <source>
        <dbReference type="ARBA" id="ARBA00022525"/>
    </source>
</evidence>
<feature type="domain" description="Teneurin-like YD-shell" evidence="7">
    <location>
        <begin position="1306"/>
        <end position="1448"/>
    </location>
</feature>
<dbReference type="NCBIfam" id="TIGR03696">
    <property type="entry name" value="Rhs_assc_core"/>
    <property type="match status" value="1"/>
</dbReference>
<dbReference type="InterPro" id="IPR050708">
    <property type="entry name" value="T6SS_VgrG/RHS"/>
</dbReference>
<dbReference type="SUPFAM" id="SSF69318">
    <property type="entry name" value="Integrin alpha N-terminal domain"/>
    <property type="match status" value="1"/>
</dbReference>
<keyword evidence="9" id="KW-1185">Reference proteome</keyword>
<dbReference type="PATRIC" id="fig|1434120.4.peg.2240"/>
<feature type="domain" description="Teneurin-like YD-shell" evidence="7">
    <location>
        <begin position="1191"/>
        <end position="1289"/>
    </location>
</feature>
<feature type="compositionally biased region" description="Acidic residues" evidence="5">
    <location>
        <begin position="42"/>
        <end position="65"/>
    </location>
</feature>
<dbReference type="Gene3D" id="2.180.10.10">
    <property type="entry name" value="RHS repeat-associated core"/>
    <property type="match status" value="2"/>
</dbReference>
<dbReference type="GeneID" id="24860597"/>
<evidence type="ECO:0000256" key="1">
    <source>
        <dbReference type="ARBA" id="ARBA00004613"/>
    </source>
</evidence>
<organism evidence="8 9">
    <name type="scientific">Methanosarcina siciliae T4/M</name>
    <dbReference type="NCBI Taxonomy" id="1434120"/>
    <lineage>
        <taxon>Archaea</taxon>
        <taxon>Methanobacteriati</taxon>
        <taxon>Methanobacteriota</taxon>
        <taxon>Stenosarchaea group</taxon>
        <taxon>Methanomicrobia</taxon>
        <taxon>Methanosarcinales</taxon>
        <taxon>Methanosarcinaceae</taxon>
        <taxon>Methanosarcina</taxon>
    </lineage>
</organism>
<dbReference type="EMBL" id="CP009506">
    <property type="protein sequence ID" value="AKB28473.1"/>
    <property type="molecule type" value="Genomic_DNA"/>
</dbReference>
<feature type="compositionally biased region" description="Polar residues" evidence="5">
    <location>
        <begin position="66"/>
        <end position="77"/>
    </location>
</feature>
<dbReference type="Pfam" id="PF12256">
    <property type="entry name" value="TcdB_toxin_midN"/>
    <property type="match status" value="1"/>
</dbReference>
<dbReference type="InterPro" id="IPR022045">
    <property type="entry name" value="TcdB_toxin_mid/N"/>
</dbReference>
<dbReference type="Proteomes" id="UP000033111">
    <property type="component" value="Chromosome"/>
</dbReference>
<evidence type="ECO:0000256" key="5">
    <source>
        <dbReference type="SAM" id="MobiDB-lite"/>
    </source>
</evidence>
<dbReference type="Pfam" id="PF03534">
    <property type="entry name" value="SpvB"/>
    <property type="match status" value="1"/>
</dbReference>
<feature type="compositionally biased region" description="Polar residues" evidence="5">
    <location>
        <begin position="17"/>
        <end position="30"/>
    </location>
</feature>
<dbReference type="InterPro" id="IPR056823">
    <property type="entry name" value="TEN-like_YD-shell"/>
</dbReference>
<dbReference type="InterPro" id="IPR022385">
    <property type="entry name" value="Rhs_assc_core"/>
</dbReference>
<dbReference type="InterPro" id="IPR028994">
    <property type="entry name" value="Integrin_alpha_N"/>
</dbReference>
<dbReference type="Pfam" id="PF25023">
    <property type="entry name" value="TEN_YD-shell"/>
    <property type="match status" value="3"/>
</dbReference>
<keyword evidence="3" id="KW-0677">Repeat</keyword>
<feature type="domain" description="Insecticide toxin TcdB middle/N-terminal" evidence="6">
    <location>
        <begin position="659"/>
        <end position="787"/>
    </location>
</feature>
<evidence type="ECO:0000256" key="3">
    <source>
        <dbReference type="ARBA" id="ARBA00022737"/>
    </source>
</evidence>
<dbReference type="PANTHER" id="PTHR32305:SF17">
    <property type="entry name" value="TRNA NUCLEASE WAPA"/>
    <property type="match status" value="1"/>
</dbReference>
<dbReference type="HOGENOM" id="CLU_233016_0_0_2"/>
<evidence type="ECO:0000313" key="9">
    <source>
        <dbReference type="Proteomes" id="UP000033111"/>
    </source>
</evidence>
<evidence type="ECO:0000259" key="6">
    <source>
        <dbReference type="Pfam" id="PF12256"/>
    </source>
</evidence>
<accession>A0A0E3P4H1</accession>
<dbReference type="RefSeq" id="WP_197080351.1">
    <property type="nucleotide sequence ID" value="NZ_CP009506.1"/>
</dbReference>
<dbReference type="GO" id="GO:0005737">
    <property type="term" value="C:cytoplasm"/>
    <property type="evidence" value="ECO:0007669"/>
    <property type="project" value="InterPro"/>
</dbReference>
<feature type="region of interest" description="Disordered" evidence="5">
    <location>
        <begin position="17"/>
        <end position="80"/>
    </location>
</feature>
<name>A0A0E3P4H1_9EURY</name>
<dbReference type="Pfam" id="PF05593">
    <property type="entry name" value="RHS_repeat"/>
    <property type="match status" value="1"/>
</dbReference>
<evidence type="ECO:0000259" key="7">
    <source>
        <dbReference type="Pfam" id="PF25023"/>
    </source>
</evidence>
<dbReference type="InterPro" id="IPR031325">
    <property type="entry name" value="RHS_repeat"/>
</dbReference>
<dbReference type="KEGG" id="msw:MSSIT_1754"/>
<evidence type="ECO:0000256" key="4">
    <source>
        <dbReference type="ARBA" id="ARBA00023026"/>
    </source>
</evidence>
<proteinExistence type="predicted"/>
<evidence type="ECO:0000313" key="8">
    <source>
        <dbReference type="EMBL" id="AKB28473.1"/>
    </source>
</evidence>
<dbReference type="InterPro" id="IPR003284">
    <property type="entry name" value="Sal_SpvB"/>
</dbReference>
<keyword evidence="2" id="KW-0964">Secreted</keyword>
<keyword evidence="4" id="KW-0843">Virulence</keyword>
<protein>
    <submittedName>
        <fullName evidence="8">Uncharacterized protein</fullName>
    </submittedName>
</protein>
<reference evidence="8 9" key="1">
    <citation type="submission" date="2014-07" db="EMBL/GenBank/DDBJ databases">
        <title>Methanogenic archaea and the global carbon cycle.</title>
        <authorList>
            <person name="Henriksen J.R."/>
            <person name="Luke J."/>
            <person name="Reinhart S."/>
            <person name="Benedict M.N."/>
            <person name="Youngblut N.D."/>
            <person name="Metcalf M.E."/>
            <person name="Whitaker R.J."/>
            <person name="Metcalf W.W."/>
        </authorList>
    </citation>
    <scope>NUCLEOTIDE SEQUENCE [LARGE SCALE GENOMIC DNA]</scope>
    <source>
        <strain evidence="8 9">T4/M</strain>
    </source>
</reference>
<dbReference type="OrthoDB" id="137435at2157"/>
<comment type="subcellular location">
    <subcellularLocation>
        <location evidence="1">Secreted</location>
    </subcellularLocation>
</comment>
<dbReference type="PANTHER" id="PTHR32305">
    <property type="match status" value="1"/>
</dbReference>